<proteinExistence type="predicted"/>
<dbReference type="AlphaFoldDB" id="A0A0D8ZUU5"/>
<dbReference type="RefSeq" id="WP_045053926.1">
    <property type="nucleotide sequence ID" value="NZ_CAWMDP010000032.1"/>
</dbReference>
<dbReference type="EMBL" id="JYON01000005">
    <property type="protein sequence ID" value="KJH72505.1"/>
    <property type="molecule type" value="Genomic_DNA"/>
</dbReference>
<name>A0A0D8ZUU5_9CYAN</name>
<dbReference type="OrthoDB" id="465310at2"/>
<organism evidence="1 2">
    <name type="scientific">Aliterella atlantica CENA595</name>
    <dbReference type="NCBI Taxonomy" id="1618023"/>
    <lineage>
        <taxon>Bacteria</taxon>
        <taxon>Bacillati</taxon>
        <taxon>Cyanobacteriota</taxon>
        <taxon>Cyanophyceae</taxon>
        <taxon>Chroococcidiopsidales</taxon>
        <taxon>Aliterellaceae</taxon>
        <taxon>Aliterella</taxon>
    </lineage>
</organism>
<evidence type="ECO:0000313" key="1">
    <source>
        <dbReference type="EMBL" id="KJH72505.1"/>
    </source>
</evidence>
<keyword evidence="2" id="KW-1185">Reference proteome</keyword>
<protein>
    <submittedName>
        <fullName evidence="1">Uncharacterized protein</fullName>
    </submittedName>
</protein>
<comment type="caution">
    <text evidence="1">The sequence shown here is derived from an EMBL/GenBank/DDBJ whole genome shotgun (WGS) entry which is preliminary data.</text>
</comment>
<evidence type="ECO:0000313" key="2">
    <source>
        <dbReference type="Proteomes" id="UP000032452"/>
    </source>
</evidence>
<reference evidence="1 2" key="1">
    <citation type="submission" date="2015-02" db="EMBL/GenBank/DDBJ databases">
        <title>Draft genome of a novel marine cyanobacterium (Chroococcales) isolated from South Atlantic Ocean.</title>
        <authorList>
            <person name="Rigonato J."/>
            <person name="Alvarenga D.O."/>
            <person name="Branco L.H."/>
            <person name="Varani A.M."/>
            <person name="Brandini F.P."/>
            <person name="Fiore M.F."/>
        </authorList>
    </citation>
    <scope>NUCLEOTIDE SEQUENCE [LARGE SCALE GENOMIC DNA]</scope>
    <source>
        <strain evidence="1 2">CENA595</strain>
    </source>
</reference>
<dbReference type="Proteomes" id="UP000032452">
    <property type="component" value="Unassembled WGS sequence"/>
</dbReference>
<dbReference type="STRING" id="1618023.UH38_07030"/>
<gene>
    <name evidence="1" type="ORF">UH38_07030</name>
</gene>
<accession>A0A0D8ZUU5</accession>
<sequence length="96" mass="11071">MRKYSSGIATLSSTVRVPDDIYEKLREIRLSLESQHQSAAPTMQDLVNVALQRFTRDWNNSEEQSQMLAELLEHRKIARSKMGKKNDSRHASTEQP</sequence>